<evidence type="ECO:0000256" key="1">
    <source>
        <dbReference type="ARBA" id="ARBA00023015"/>
    </source>
</evidence>
<accession>A0A9Q0KS24</accession>
<dbReference type="PANTHER" id="PTHR31314">
    <property type="entry name" value="MYB FAMILY TRANSCRIPTION FACTOR PHL7-LIKE"/>
    <property type="match status" value="1"/>
</dbReference>
<dbReference type="InterPro" id="IPR009057">
    <property type="entry name" value="Homeodomain-like_sf"/>
</dbReference>
<keyword evidence="1" id="KW-0805">Transcription regulation</keyword>
<dbReference type="Gene3D" id="1.10.10.60">
    <property type="entry name" value="Homeodomain-like"/>
    <property type="match status" value="1"/>
</dbReference>
<evidence type="ECO:0000313" key="7">
    <source>
        <dbReference type="Proteomes" id="UP001141806"/>
    </source>
</evidence>
<gene>
    <name evidence="6" type="ORF">NE237_000741</name>
</gene>
<dbReference type="OrthoDB" id="551907at2759"/>
<dbReference type="GO" id="GO:0003677">
    <property type="term" value="F:DNA binding"/>
    <property type="evidence" value="ECO:0007669"/>
    <property type="project" value="InterPro"/>
</dbReference>
<keyword evidence="7" id="KW-1185">Reference proteome</keyword>
<feature type="compositionally biased region" description="Low complexity" evidence="4">
    <location>
        <begin position="413"/>
        <end position="422"/>
    </location>
</feature>
<proteinExistence type="predicted"/>
<dbReference type="Pfam" id="PF00249">
    <property type="entry name" value="Myb_DNA-binding"/>
    <property type="match status" value="1"/>
</dbReference>
<feature type="compositionally biased region" description="Polar residues" evidence="4">
    <location>
        <begin position="423"/>
        <end position="445"/>
    </location>
</feature>
<evidence type="ECO:0000313" key="6">
    <source>
        <dbReference type="EMBL" id="KAJ4975635.1"/>
    </source>
</evidence>
<protein>
    <recommendedName>
        <fullName evidence="5">HTH myb-type domain-containing protein</fullName>
    </recommendedName>
</protein>
<feature type="region of interest" description="Disordered" evidence="4">
    <location>
        <begin position="412"/>
        <end position="445"/>
    </location>
</feature>
<sequence>MVEGEDVSDGEKSNVNDSQARNTSPTSSEKWPSPFDLNEEVISEDDSCAIDIAATAREEDEAATTENSQNNNTTVEGCEGTTIARQYVRSKMPRLRWTPDLHLAFVHAVEKLGGQERATPKLVLQMMNVRGLSIAHVKSHLQMYRSKKLDESGQVLSHTNTAVQGVLNHFPEMFYQRMRPHQHYRMDSHSPFQGKNSRDPNPVHSLYKSPFSQRPFGYKVSSSRHQEWAFNQNATVRPMFPSTKDQGMFRSFNHDIIFRNDDKPSTSNLFDVTNAITGIGPIRHSHFLEEKKWPPREMICNQGKDRRIPETIAWTSTTLQPVVNQIHHPPMCADEILTMQPSGLSPNKLQLQSSPAIQPKLVIPEAEAIASMKNKKMEDNEWLPNLQLSLSNNFNKEDKKKGHDSQREVNINLSLSLSPSSSREQVQPSEKQMDTDQNNNCSLHTNHSKATINEAEYLGSDHADLSIGVRSFKYLS</sequence>
<dbReference type="GO" id="GO:0003700">
    <property type="term" value="F:DNA-binding transcription factor activity"/>
    <property type="evidence" value="ECO:0007669"/>
    <property type="project" value="InterPro"/>
</dbReference>
<reference evidence="6" key="1">
    <citation type="journal article" date="2023" name="Plant J.">
        <title>The genome of the king protea, Protea cynaroides.</title>
        <authorList>
            <person name="Chang J."/>
            <person name="Duong T.A."/>
            <person name="Schoeman C."/>
            <person name="Ma X."/>
            <person name="Roodt D."/>
            <person name="Barker N."/>
            <person name="Li Z."/>
            <person name="Van de Peer Y."/>
            <person name="Mizrachi E."/>
        </authorList>
    </citation>
    <scope>NUCLEOTIDE SEQUENCE</scope>
    <source>
        <tissue evidence="6">Young leaves</tissue>
    </source>
</reference>
<dbReference type="PANTHER" id="PTHR31314:SF174">
    <property type="entry name" value="OS02G0241200 PROTEIN"/>
    <property type="match status" value="1"/>
</dbReference>
<dbReference type="InterPro" id="IPR046955">
    <property type="entry name" value="PHR1-like"/>
</dbReference>
<evidence type="ECO:0000256" key="3">
    <source>
        <dbReference type="ARBA" id="ARBA00023242"/>
    </source>
</evidence>
<dbReference type="PROSITE" id="PS51294">
    <property type="entry name" value="HTH_MYB"/>
    <property type="match status" value="1"/>
</dbReference>
<feature type="region of interest" description="Disordered" evidence="4">
    <location>
        <begin position="57"/>
        <end position="77"/>
    </location>
</feature>
<name>A0A9Q0KS24_9MAGN</name>
<dbReference type="Proteomes" id="UP001141806">
    <property type="component" value="Unassembled WGS sequence"/>
</dbReference>
<keyword evidence="3" id="KW-0539">Nucleus</keyword>
<dbReference type="InterPro" id="IPR017930">
    <property type="entry name" value="Myb_dom"/>
</dbReference>
<evidence type="ECO:0000256" key="2">
    <source>
        <dbReference type="ARBA" id="ARBA00023163"/>
    </source>
</evidence>
<organism evidence="6 7">
    <name type="scientific">Protea cynaroides</name>
    <dbReference type="NCBI Taxonomy" id="273540"/>
    <lineage>
        <taxon>Eukaryota</taxon>
        <taxon>Viridiplantae</taxon>
        <taxon>Streptophyta</taxon>
        <taxon>Embryophyta</taxon>
        <taxon>Tracheophyta</taxon>
        <taxon>Spermatophyta</taxon>
        <taxon>Magnoliopsida</taxon>
        <taxon>Proteales</taxon>
        <taxon>Proteaceae</taxon>
        <taxon>Protea</taxon>
    </lineage>
</organism>
<evidence type="ECO:0000259" key="5">
    <source>
        <dbReference type="PROSITE" id="PS51294"/>
    </source>
</evidence>
<feature type="region of interest" description="Disordered" evidence="4">
    <location>
        <begin position="1"/>
        <end position="39"/>
    </location>
</feature>
<dbReference type="NCBIfam" id="TIGR01557">
    <property type="entry name" value="myb_SHAQKYF"/>
    <property type="match status" value="1"/>
</dbReference>
<dbReference type="AlphaFoldDB" id="A0A9Q0KS24"/>
<dbReference type="SUPFAM" id="SSF46689">
    <property type="entry name" value="Homeodomain-like"/>
    <property type="match status" value="1"/>
</dbReference>
<comment type="caution">
    <text evidence="6">The sequence shown here is derived from an EMBL/GenBank/DDBJ whole genome shotgun (WGS) entry which is preliminary data.</text>
</comment>
<keyword evidence="2" id="KW-0804">Transcription</keyword>
<feature type="domain" description="HTH myb-type" evidence="5">
    <location>
        <begin position="89"/>
        <end position="149"/>
    </location>
</feature>
<evidence type="ECO:0000256" key="4">
    <source>
        <dbReference type="SAM" id="MobiDB-lite"/>
    </source>
</evidence>
<dbReference type="InterPro" id="IPR006447">
    <property type="entry name" value="Myb_dom_plants"/>
</dbReference>
<dbReference type="EMBL" id="JAMYWD010000003">
    <property type="protein sequence ID" value="KAJ4975635.1"/>
    <property type="molecule type" value="Genomic_DNA"/>
</dbReference>
<dbReference type="InterPro" id="IPR001005">
    <property type="entry name" value="SANT/Myb"/>
</dbReference>
<dbReference type="FunFam" id="1.10.10.60:FF:000002">
    <property type="entry name" value="Myb family transcription factor"/>
    <property type="match status" value="1"/>
</dbReference>
<feature type="compositionally biased region" description="Polar residues" evidence="4">
    <location>
        <begin position="15"/>
        <end position="30"/>
    </location>
</feature>